<evidence type="ECO:0000256" key="4">
    <source>
        <dbReference type="ARBA" id="ARBA00022692"/>
    </source>
</evidence>
<dbReference type="Proteomes" id="UP000198806">
    <property type="component" value="Unassembled WGS sequence"/>
</dbReference>
<organism evidence="9 10">
    <name type="scientific">Anaerocolumna aminovalerica</name>
    <dbReference type="NCBI Taxonomy" id="1527"/>
    <lineage>
        <taxon>Bacteria</taxon>
        <taxon>Bacillati</taxon>
        <taxon>Bacillota</taxon>
        <taxon>Clostridia</taxon>
        <taxon>Lachnospirales</taxon>
        <taxon>Lachnospiraceae</taxon>
        <taxon>Anaerocolumna</taxon>
    </lineage>
</organism>
<sequence length="294" mass="33992">MNVTIRRRNKKKYREWVLWLLLLPSLMGMLIFYLLPFFLSMYYAMIDNVVSHRFVGLQNFIDTFHNLSFQQALKNTAFFILVGVPLNLICSFTIANLLKKVTKLKVFFGLIFLIPMIIPAGAVVFVWKSIFDVNGILNWVLYSVGLPMKNWLESEWVLGIVIIIFLWKNIGIGMILFWTGLNRIPKTYYEMARVEGGGAMGQLFHITLVYIMPTGFVAALLSIINSFKIFKEIFLLFGNYPSEWVYLLQHYMNNQFLAANAQKLSASAGIISAFIVSVLFFFFHSQRKLSEHFS</sequence>
<feature type="transmembrane region" description="Helical" evidence="7">
    <location>
        <begin position="156"/>
        <end position="181"/>
    </location>
</feature>
<keyword evidence="5 7" id="KW-1133">Transmembrane helix</keyword>
<dbReference type="STRING" id="1527.SAMN04489757_10125"/>
<dbReference type="AlphaFoldDB" id="A0A1I5BIQ5"/>
<feature type="transmembrane region" description="Helical" evidence="7">
    <location>
        <begin position="16"/>
        <end position="39"/>
    </location>
</feature>
<evidence type="ECO:0000256" key="3">
    <source>
        <dbReference type="ARBA" id="ARBA00022475"/>
    </source>
</evidence>
<dbReference type="PROSITE" id="PS50928">
    <property type="entry name" value="ABC_TM1"/>
    <property type="match status" value="1"/>
</dbReference>
<gene>
    <name evidence="9" type="ORF">SAMN04489757_10125</name>
</gene>
<dbReference type="CDD" id="cd06261">
    <property type="entry name" value="TM_PBP2"/>
    <property type="match status" value="1"/>
</dbReference>
<dbReference type="InterPro" id="IPR051393">
    <property type="entry name" value="ABC_transporter_permease"/>
</dbReference>
<evidence type="ECO:0000313" key="9">
    <source>
        <dbReference type="EMBL" id="SFN74469.1"/>
    </source>
</evidence>
<keyword evidence="4 7" id="KW-0812">Transmembrane</keyword>
<accession>A0A1I5BIQ5</accession>
<evidence type="ECO:0000256" key="7">
    <source>
        <dbReference type="SAM" id="Phobius"/>
    </source>
</evidence>
<evidence type="ECO:0000256" key="1">
    <source>
        <dbReference type="ARBA" id="ARBA00004651"/>
    </source>
</evidence>
<evidence type="ECO:0000259" key="8">
    <source>
        <dbReference type="PROSITE" id="PS50928"/>
    </source>
</evidence>
<dbReference type="Gene3D" id="1.10.3720.10">
    <property type="entry name" value="MetI-like"/>
    <property type="match status" value="1"/>
</dbReference>
<feature type="transmembrane region" description="Helical" evidence="7">
    <location>
        <begin position="202"/>
        <end position="224"/>
    </location>
</feature>
<evidence type="ECO:0000313" key="10">
    <source>
        <dbReference type="Proteomes" id="UP000198806"/>
    </source>
</evidence>
<dbReference type="PANTHER" id="PTHR30193:SF37">
    <property type="entry name" value="INNER MEMBRANE ABC TRANSPORTER PERMEASE PROTEIN YCJO"/>
    <property type="match status" value="1"/>
</dbReference>
<dbReference type="PANTHER" id="PTHR30193">
    <property type="entry name" value="ABC TRANSPORTER PERMEASE PROTEIN"/>
    <property type="match status" value="1"/>
</dbReference>
<keyword evidence="3" id="KW-1003">Cell membrane</keyword>
<comment type="subcellular location">
    <subcellularLocation>
        <location evidence="1">Cell membrane</location>
        <topology evidence="1">Multi-pass membrane protein</topology>
    </subcellularLocation>
</comment>
<keyword evidence="10" id="KW-1185">Reference proteome</keyword>
<feature type="transmembrane region" description="Helical" evidence="7">
    <location>
        <begin position="264"/>
        <end position="283"/>
    </location>
</feature>
<dbReference type="InterPro" id="IPR035906">
    <property type="entry name" value="MetI-like_sf"/>
</dbReference>
<keyword evidence="6 7" id="KW-0472">Membrane</keyword>
<name>A0A1I5BIQ5_9FIRM</name>
<dbReference type="EMBL" id="FOWD01000001">
    <property type="protein sequence ID" value="SFN74469.1"/>
    <property type="molecule type" value="Genomic_DNA"/>
</dbReference>
<feature type="transmembrane region" description="Helical" evidence="7">
    <location>
        <begin position="76"/>
        <end position="95"/>
    </location>
</feature>
<dbReference type="RefSeq" id="WP_091683375.1">
    <property type="nucleotide sequence ID" value="NZ_BAABFM010000003.1"/>
</dbReference>
<feature type="domain" description="ABC transmembrane type-1" evidence="8">
    <location>
        <begin position="73"/>
        <end position="283"/>
    </location>
</feature>
<keyword evidence="2" id="KW-0813">Transport</keyword>
<dbReference type="SUPFAM" id="SSF161098">
    <property type="entry name" value="MetI-like"/>
    <property type="match status" value="1"/>
</dbReference>
<dbReference type="InterPro" id="IPR000515">
    <property type="entry name" value="MetI-like"/>
</dbReference>
<evidence type="ECO:0000256" key="6">
    <source>
        <dbReference type="ARBA" id="ARBA00023136"/>
    </source>
</evidence>
<evidence type="ECO:0000256" key="5">
    <source>
        <dbReference type="ARBA" id="ARBA00022989"/>
    </source>
</evidence>
<protein>
    <submittedName>
        <fullName evidence="9">Carbohydrate ABC transporter membrane protein 1, CUT1 family</fullName>
    </submittedName>
</protein>
<dbReference type="GO" id="GO:0005886">
    <property type="term" value="C:plasma membrane"/>
    <property type="evidence" value="ECO:0007669"/>
    <property type="project" value="UniProtKB-SubCell"/>
</dbReference>
<reference evidence="9 10" key="1">
    <citation type="submission" date="2016-10" db="EMBL/GenBank/DDBJ databases">
        <authorList>
            <person name="de Groot N.N."/>
        </authorList>
    </citation>
    <scope>NUCLEOTIDE SEQUENCE [LARGE SCALE GENOMIC DNA]</scope>
    <source>
        <strain evidence="9 10">DSM 1283</strain>
    </source>
</reference>
<feature type="transmembrane region" description="Helical" evidence="7">
    <location>
        <begin position="107"/>
        <end position="127"/>
    </location>
</feature>
<proteinExistence type="predicted"/>
<evidence type="ECO:0000256" key="2">
    <source>
        <dbReference type="ARBA" id="ARBA00022448"/>
    </source>
</evidence>
<dbReference type="GO" id="GO:0055085">
    <property type="term" value="P:transmembrane transport"/>
    <property type="evidence" value="ECO:0007669"/>
    <property type="project" value="InterPro"/>
</dbReference>